<feature type="compositionally biased region" description="Low complexity" evidence="10">
    <location>
        <begin position="359"/>
        <end position="369"/>
    </location>
</feature>
<dbReference type="Pfam" id="PF08214">
    <property type="entry name" value="HAT_KAT11"/>
    <property type="match status" value="1"/>
</dbReference>
<name>A0A3M7FG45_HORWE</name>
<comment type="subcellular location">
    <subcellularLocation>
        <location evidence="1">Nucleus</location>
    </subcellularLocation>
</comment>
<evidence type="ECO:0000256" key="6">
    <source>
        <dbReference type="ARBA" id="ARBA00023015"/>
    </source>
</evidence>
<proteinExistence type="predicted"/>
<dbReference type="AlphaFoldDB" id="A0A3M7FG45"/>
<organism evidence="11 12">
    <name type="scientific">Hortaea werneckii</name>
    <name type="common">Black yeast</name>
    <name type="synonym">Cladosporium werneckii</name>
    <dbReference type="NCBI Taxonomy" id="91943"/>
    <lineage>
        <taxon>Eukaryota</taxon>
        <taxon>Fungi</taxon>
        <taxon>Dikarya</taxon>
        <taxon>Ascomycota</taxon>
        <taxon>Pezizomycotina</taxon>
        <taxon>Dothideomycetes</taxon>
        <taxon>Dothideomycetidae</taxon>
        <taxon>Mycosphaerellales</taxon>
        <taxon>Teratosphaeriaceae</taxon>
        <taxon>Hortaea</taxon>
    </lineage>
</organism>
<comment type="caution">
    <text evidence="11">The sequence shown here is derived from an EMBL/GenBank/DDBJ whole genome shotgun (WGS) entry which is preliminary data.</text>
</comment>
<dbReference type="InterPro" id="IPR013178">
    <property type="entry name" value="Histone_AcTrfase_Rtt109/CBP"/>
</dbReference>
<feature type="region of interest" description="Disordered" evidence="10">
    <location>
        <begin position="516"/>
        <end position="602"/>
    </location>
</feature>
<dbReference type="Proteomes" id="UP000268823">
    <property type="component" value="Unassembled WGS sequence"/>
</dbReference>
<dbReference type="VEuPathDB" id="FungiDB:BTJ68_14041"/>
<accession>A0A3M7FG45</accession>
<keyword evidence="5" id="KW-0007">Acetylation</keyword>
<dbReference type="GO" id="GO:0005634">
    <property type="term" value="C:nucleus"/>
    <property type="evidence" value="ECO:0007669"/>
    <property type="project" value="UniProtKB-SubCell"/>
</dbReference>
<evidence type="ECO:0000256" key="5">
    <source>
        <dbReference type="ARBA" id="ARBA00022990"/>
    </source>
</evidence>
<dbReference type="GO" id="GO:0006355">
    <property type="term" value="P:regulation of DNA-templated transcription"/>
    <property type="evidence" value="ECO:0007669"/>
    <property type="project" value="InterPro"/>
</dbReference>
<feature type="region of interest" description="Disordered" evidence="10">
    <location>
        <begin position="342"/>
        <end position="454"/>
    </location>
</feature>
<evidence type="ECO:0000256" key="8">
    <source>
        <dbReference type="ARBA" id="ARBA00023242"/>
    </source>
</evidence>
<comment type="catalytic activity">
    <reaction evidence="9">
        <text>L-lysyl-[histone] + acetyl-CoA = N(6)-acetyl-L-lysyl-[histone] + CoA + H(+)</text>
        <dbReference type="Rhea" id="RHEA:21992"/>
        <dbReference type="Rhea" id="RHEA-COMP:9845"/>
        <dbReference type="Rhea" id="RHEA-COMP:11338"/>
        <dbReference type="ChEBI" id="CHEBI:15378"/>
        <dbReference type="ChEBI" id="CHEBI:29969"/>
        <dbReference type="ChEBI" id="CHEBI:57287"/>
        <dbReference type="ChEBI" id="CHEBI:57288"/>
        <dbReference type="ChEBI" id="CHEBI:61930"/>
        <dbReference type="EC" id="2.3.1.48"/>
    </reaction>
    <physiologicalReaction direction="left-to-right" evidence="9">
        <dbReference type="Rhea" id="RHEA:21993"/>
    </physiologicalReaction>
</comment>
<dbReference type="PROSITE" id="PS51728">
    <property type="entry name" value="RTT109_HAT"/>
    <property type="match status" value="1"/>
</dbReference>
<feature type="compositionally biased region" description="Basic residues" evidence="10">
    <location>
        <begin position="405"/>
        <end position="415"/>
    </location>
</feature>
<dbReference type="EC" id="2.3.1.48" evidence="2"/>
<keyword evidence="3" id="KW-0808">Transferase</keyword>
<evidence type="ECO:0000256" key="7">
    <source>
        <dbReference type="ARBA" id="ARBA00023163"/>
    </source>
</evidence>
<evidence type="ECO:0000313" key="11">
    <source>
        <dbReference type="EMBL" id="RMY87264.1"/>
    </source>
</evidence>
<evidence type="ECO:0000313" key="12">
    <source>
        <dbReference type="Proteomes" id="UP000268823"/>
    </source>
</evidence>
<evidence type="ECO:0000256" key="4">
    <source>
        <dbReference type="ARBA" id="ARBA00022763"/>
    </source>
</evidence>
<feature type="compositionally biased region" description="Low complexity" evidence="10">
    <location>
        <begin position="431"/>
        <end position="454"/>
    </location>
</feature>
<dbReference type="PANTHER" id="PTHR31571">
    <property type="entry name" value="ALTERED INHERITANCE OF MITOCHONDRIA PROTEIN 6"/>
    <property type="match status" value="1"/>
</dbReference>
<evidence type="ECO:0000256" key="9">
    <source>
        <dbReference type="ARBA" id="ARBA00048940"/>
    </source>
</evidence>
<dbReference type="InterPro" id="IPR051236">
    <property type="entry name" value="HAT_RTT109-like"/>
</dbReference>
<feature type="compositionally biased region" description="Basic and acidic residues" evidence="10">
    <location>
        <begin position="560"/>
        <end position="576"/>
    </location>
</feature>
<evidence type="ECO:0000256" key="3">
    <source>
        <dbReference type="ARBA" id="ARBA00022679"/>
    </source>
</evidence>
<dbReference type="PANTHER" id="PTHR31571:SF2">
    <property type="entry name" value="HISTONE ACETYLTRANSFERASE RTT109"/>
    <property type="match status" value="1"/>
</dbReference>
<sequence>MSAPPASLKDALEAALPDKTNQTPQFGCQLRYIYTPAKSCDPLFSPPPGQQPERTRLASHFLTVGVDCASVTGSVGRLPEHCQNQQEGILGLGVEILVYTTKHLTTLFVSKADTTGYIPVQRPSKTKAVCKTFLQWLVAQEQTKHPRRRIVVSLFARAQDQYLFPGSIEHRAKHVLDDRQLIRWWARILDPLLDLPKSYEHDASHEADITGHLVIPGYDQHELRSYLPKTKHPHGRTWTPRHPLIELAEARGVPPTAPPRCLLPRFPDDPKARFMQELDDEIGLAENQPTTASPSKRKAGFWNNIKDISRFWEAMEFRQECSSGRVVGFLWVVISPPSIAGGSQADGTVAGESQASQLSQSSTNSAPASSQPPPTSDPTALQELDTSLPNPPATSTTTSPTKPRGPNKNRKRRHQPLSGPIHPRKPRLKGSSSSFTSTSSSNLTSLLTNSQTPSNGLLISKEAYDTAMQTLLNLDFAHVEIAARSTTKWVREVSRNCGLIRDFAIEVRGLNTDGGAAAGETMQGDAGGGKGEAGEEAKVNDLGAMVRKKKRKVGDEEEEQQRQHVDSFDQGSREEQQQQQQQQPPVNVLGAGMVRKKAKPAS</sequence>
<keyword evidence="7" id="KW-0804">Transcription</keyword>
<reference evidence="11 12" key="1">
    <citation type="journal article" date="2018" name="BMC Genomics">
        <title>Genomic evidence for intraspecific hybridization in a clonal and extremely halotolerant yeast.</title>
        <authorList>
            <person name="Gostincar C."/>
            <person name="Stajich J.E."/>
            <person name="Zupancic J."/>
            <person name="Zalar P."/>
            <person name="Gunde-Cimerman N."/>
        </authorList>
    </citation>
    <scope>NUCLEOTIDE SEQUENCE [LARGE SCALE GENOMIC DNA]</scope>
    <source>
        <strain evidence="11 12">EXF-2788</strain>
    </source>
</reference>
<evidence type="ECO:0000256" key="1">
    <source>
        <dbReference type="ARBA" id="ARBA00004123"/>
    </source>
</evidence>
<dbReference type="SMART" id="SM01250">
    <property type="entry name" value="KAT11"/>
    <property type="match status" value="1"/>
</dbReference>
<dbReference type="GO" id="GO:0006974">
    <property type="term" value="P:DNA damage response"/>
    <property type="evidence" value="ECO:0007669"/>
    <property type="project" value="UniProtKB-KW"/>
</dbReference>
<keyword evidence="4" id="KW-0227">DNA damage</keyword>
<keyword evidence="8" id="KW-0539">Nucleus</keyword>
<gene>
    <name evidence="11" type="ORF">D0861_05476</name>
</gene>
<evidence type="ECO:0000256" key="2">
    <source>
        <dbReference type="ARBA" id="ARBA00013184"/>
    </source>
</evidence>
<protein>
    <recommendedName>
        <fullName evidence="2">histone acetyltransferase</fullName>
        <ecNumber evidence="2">2.3.1.48</ecNumber>
    </recommendedName>
</protein>
<dbReference type="InterPro" id="IPR016849">
    <property type="entry name" value="Rtt109"/>
</dbReference>
<dbReference type="EMBL" id="QWIR01000097">
    <property type="protein sequence ID" value="RMY87264.1"/>
    <property type="molecule type" value="Genomic_DNA"/>
</dbReference>
<evidence type="ECO:0000256" key="10">
    <source>
        <dbReference type="SAM" id="MobiDB-lite"/>
    </source>
</evidence>
<feature type="compositionally biased region" description="Low complexity" evidence="10">
    <location>
        <begin position="393"/>
        <end position="404"/>
    </location>
</feature>
<dbReference type="OrthoDB" id="3361892at2759"/>
<keyword evidence="6" id="KW-0805">Transcription regulation</keyword>
<dbReference type="GO" id="GO:0032931">
    <property type="term" value="F:histone H3K56 acetyltransferase activity"/>
    <property type="evidence" value="ECO:0007669"/>
    <property type="project" value="TreeGrafter"/>
</dbReference>